<name>A0AAV4JD66_9GAST</name>
<reference evidence="1 2" key="1">
    <citation type="journal article" date="2021" name="Elife">
        <title>Chloroplast acquisition without the gene transfer in kleptoplastic sea slugs, Plakobranchus ocellatus.</title>
        <authorList>
            <person name="Maeda T."/>
            <person name="Takahashi S."/>
            <person name="Yoshida T."/>
            <person name="Shimamura S."/>
            <person name="Takaki Y."/>
            <person name="Nagai Y."/>
            <person name="Toyoda A."/>
            <person name="Suzuki Y."/>
            <person name="Arimoto A."/>
            <person name="Ishii H."/>
            <person name="Satoh N."/>
            <person name="Nishiyama T."/>
            <person name="Hasebe M."/>
            <person name="Maruyama T."/>
            <person name="Minagawa J."/>
            <person name="Obokata J."/>
            <person name="Shigenobu S."/>
        </authorList>
    </citation>
    <scope>NUCLEOTIDE SEQUENCE [LARGE SCALE GENOMIC DNA]</scope>
</reference>
<protein>
    <recommendedName>
        <fullName evidence="3">Tudor domain-containing protein</fullName>
    </recommendedName>
</protein>
<evidence type="ECO:0000313" key="2">
    <source>
        <dbReference type="Proteomes" id="UP000762676"/>
    </source>
</evidence>
<accession>A0AAV4JD66</accession>
<evidence type="ECO:0000313" key="1">
    <source>
        <dbReference type="EMBL" id="GFS18927.1"/>
    </source>
</evidence>
<keyword evidence="2" id="KW-1185">Reference proteome</keyword>
<proteinExistence type="predicted"/>
<dbReference type="Proteomes" id="UP000762676">
    <property type="component" value="Unassembled WGS sequence"/>
</dbReference>
<sequence length="182" mass="20672">MRFVCFSSGQLMRRCCPRLKCDGAQAVLKKLVQKAKILQETSVVNQRTSFNAWAEDSPQFLLSSFEPPLLPQQVNVSDQDALKHSLQTFSAIFSSEETRTFTIASCAVMKAANSESLISEHDKDDRTTEPWQGQFNFQAGNSWVAVYYDEQFYVGQVLNNISADSAEIKFLEQTKADEEYFR</sequence>
<dbReference type="AlphaFoldDB" id="A0AAV4JD66"/>
<dbReference type="EMBL" id="BMAT01003030">
    <property type="protein sequence ID" value="GFS18927.1"/>
    <property type="molecule type" value="Genomic_DNA"/>
</dbReference>
<gene>
    <name evidence="1" type="ORF">ElyMa_001534100</name>
</gene>
<organism evidence="1 2">
    <name type="scientific">Elysia marginata</name>
    <dbReference type="NCBI Taxonomy" id="1093978"/>
    <lineage>
        <taxon>Eukaryota</taxon>
        <taxon>Metazoa</taxon>
        <taxon>Spiralia</taxon>
        <taxon>Lophotrochozoa</taxon>
        <taxon>Mollusca</taxon>
        <taxon>Gastropoda</taxon>
        <taxon>Heterobranchia</taxon>
        <taxon>Euthyneura</taxon>
        <taxon>Panpulmonata</taxon>
        <taxon>Sacoglossa</taxon>
        <taxon>Placobranchoidea</taxon>
        <taxon>Plakobranchidae</taxon>
        <taxon>Elysia</taxon>
    </lineage>
</organism>
<comment type="caution">
    <text evidence="1">The sequence shown here is derived from an EMBL/GenBank/DDBJ whole genome shotgun (WGS) entry which is preliminary data.</text>
</comment>
<evidence type="ECO:0008006" key="3">
    <source>
        <dbReference type="Google" id="ProtNLM"/>
    </source>
</evidence>